<dbReference type="InterPro" id="IPR019148">
    <property type="entry name" value="Nuclear_protein_DGCR14_ESS-2"/>
</dbReference>
<evidence type="ECO:0000256" key="3">
    <source>
        <dbReference type="ARBA" id="ARBA00023242"/>
    </source>
</evidence>
<dbReference type="PANTHER" id="PTHR12940:SF0">
    <property type="entry name" value="SPLICING FACTOR ESS-2 HOMOLOG"/>
    <property type="match status" value="1"/>
</dbReference>
<keyword evidence="3" id="KW-0539">Nucleus</keyword>
<feature type="compositionally biased region" description="Polar residues" evidence="4">
    <location>
        <begin position="406"/>
        <end position="416"/>
    </location>
</feature>
<dbReference type="Proteomes" id="UP000316270">
    <property type="component" value="Chromosome 16"/>
</dbReference>
<evidence type="ECO:0000313" key="6">
    <source>
        <dbReference type="Proteomes" id="UP000316270"/>
    </source>
</evidence>
<feature type="compositionally biased region" description="Basic and acidic residues" evidence="4">
    <location>
        <begin position="372"/>
        <end position="387"/>
    </location>
</feature>
<name>A0A517LM16_9PEZI</name>
<comment type="subcellular location">
    <subcellularLocation>
        <location evidence="1">Nucleus</location>
    </subcellularLocation>
</comment>
<dbReference type="EMBL" id="CP042200">
    <property type="protein sequence ID" value="QDS76677.1"/>
    <property type="molecule type" value="Genomic_DNA"/>
</dbReference>
<gene>
    <name evidence="5" type="ORF">FKW77_000291</name>
</gene>
<organism evidence="5 6">
    <name type="scientific">Venturia effusa</name>
    <dbReference type="NCBI Taxonomy" id="50376"/>
    <lineage>
        <taxon>Eukaryota</taxon>
        <taxon>Fungi</taxon>
        <taxon>Dikarya</taxon>
        <taxon>Ascomycota</taxon>
        <taxon>Pezizomycotina</taxon>
        <taxon>Dothideomycetes</taxon>
        <taxon>Pleosporomycetidae</taxon>
        <taxon>Venturiales</taxon>
        <taxon>Venturiaceae</taxon>
        <taxon>Venturia</taxon>
    </lineage>
</organism>
<evidence type="ECO:0000256" key="1">
    <source>
        <dbReference type="ARBA" id="ARBA00004123"/>
    </source>
</evidence>
<comment type="similarity">
    <text evidence="2">Belongs to the ESS2 family.</text>
</comment>
<feature type="region of interest" description="Disordered" evidence="4">
    <location>
        <begin position="372"/>
        <end position="474"/>
    </location>
</feature>
<evidence type="ECO:0000313" key="5">
    <source>
        <dbReference type="EMBL" id="QDS76677.1"/>
    </source>
</evidence>
<evidence type="ECO:0000256" key="2">
    <source>
        <dbReference type="ARBA" id="ARBA00009072"/>
    </source>
</evidence>
<dbReference type="OrthoDB" id="19679at2759"/>
<feature type="region of interest" description="Disordered" evidence="4">
    <location>
        <begin position="1"/>
        <end position="32"/>
    </location>
</feature>
<evidence type="ECO:0008006" key="7">
    <source>
        <dbReference type="Google" id="ProtNLM"/>
    </source>
</evidence>
<accession>A0A517LM16</accession>
<dbReference type="AlphaFoldDB" id="A0A517LM16"/>
<keyword evidence="6" id="KW-1185">Reference proteome</keyword>
<dbReference type="STRING" id="50376.A0A517LM16"/>
<sequence>MDSQSSSKALAKRSAETALMPPPPAPKRIKRPVRIVDEESYVSALSHIIKRDYFPGLAEAELQQEYMDALDSKDAKWIQEAGYRLEQGMTPSPVRGRRGTSLAPGMTSTGGIGGITPVGQGGATPTSVAASAKPQAPDNLTQVDKKDLDLSLAAFQAKYTSDDNESFYKLLDKENFRKRDKYAWLWDGNQLAAPRKILHRIREAKGRAELTGSNVSNDLILADMAKDKRPAMIDQKPHKPLNTFMFAPESLEDQQQTVAQAREEASLAPPKAIRHNNTRMPVVEAEPIYGIPPSPSMSAIDAAIAGRPRSTDSDPGYSGADTPRVAGYKFVDAEPTAAEIAYVKAELDPPNPTTLLSRLIADTSGPAFKMLDKTKREDTHHRLVDKNTKKKRDQANRLDNLYSRETPVSRSSANSSTKRRPDFSPAAQNLLRIMNTPHRKSMEEPATTTESKKKRLDKGRFSSSLGLTPRVKKD</sequence>
<proteinExistence type="inferred from homology"/>
<dbReference type="GO" id="GO:0071013">
    <property type="term" value="C:catalytic step 2 spliceosome"/>
    <property type="evidence" value="ECO:0007669"/>
    <property type="project" value="TreeGrafter"/>
</dbReference>
<dbReference type="Pfam" id="PF09751">
    <property type="entry name" value="Es2"/>
    <property type="match status" value="1"/>
</dbReference>
<reference evidence="5 6" key="1">
    <citation type="submission" date="2019-07" db="EMBL/GenBank/DDBJ databases">
        <title>Finished genome of Venturia effusa.</title>
        <authorList>
            <person name="Young C.A."/>
            <person name="Cox M.P."/>
            <person name="Ganley A.R.D."/>
            <person name="David W.J."/>
        </authorList>
    </citation>
    <scope>NUCLEOTIDE SEQUENCE [LARGE SCALE GENOMIC DNA]</scope>
    <source>
        <strain evidence="6">albino</strain>
    </source>
</reference>
<protein>
    <recommendedName>
        <fullName evidence="7">Nuclear protein Es2</fullName>
    </recommendedName>
</protein>
<dbReference type="PANTHER" id="PTHR12940">
    <property type="entry name" value="ES-2 PROTEIN - RELATED"/>
    <property type="match status" value="1"/>
</dbReference>
<evidence type="ECO:0000256" key="4">
    <source>
        <dbReference type="SAM" id="MobiDB-lite"/>
    </source>
</evidence>